<name>A0ABS8VKJ4_DATST</name>
<evidence type="ECO:0000313" key="4">
    <source>
        <dbReference type="Proteomes" id="UP000823775"/>
    </source>
</evidence>
<dbReference type="PANTHER" id="PTHR33604:SF3">
    <property type="entry name" value="OSJNBA0004B13.7 PROTEIN"/>
    <property type="match status" value="1"/>
</dbReference>
<keyword evidence="2" id="KW-1133">Transmembrane helix</keyword>
<feature type="transmembrane region" description="Helical" evidence="2">
    <location>
        <begin position="31"/>
        <end position="49"/>
    </location>
</feature>
<protein>
    <submittedName>
        <fullName evidence="3">Uncharacterized protein</fullName>
    </submittedName>
</protein>
<comment type="caution">
    <text evidence="3">The sequence shown here is derived from an EMBL/GenBank/DDBJ whole genome shotgun (WGS) entry which is preliminary data.</text>
</comment>
<keyword evidence="2" id="KW-0472">Membrane</keyword>
<sequence>MSKSKKTSKKDDITDQQNNHMAQPKKTLKNLIPLFILLSLSALFLFSYHPSNLNSTKSFSFNPYNPQTHQDFTFIIKVLTFNRLESLSRCLNSLSKAHYDNHVVHLHIYIDHFQDSPNGYVEIDQKLNLSKRILDFVDGFSWKYGEKLVHYRTSNAGLQAQWLEAWWPSSDDEFAFVVEDDLELSPLYFRFLKSLIENYYYNDSNFSPMIYGASLQRPRFVPGKHGNKMQIDDGTQLFLYQLVGTWGQLLFPRPWKEFRIWYDTHKAKGLKPFLDGMVTTGWYKKMGERIWTPWFIKFIHARGYFNIYTNLLHELAFSVSHRDAGVNYGKSVGPDSYLVDEKSFDFNLLKLQSLHNLKWYNFCFKEVFPGRIVRSFDDLVSVLHSVQNLRTILFVNIQQVSESIIRNLLCHFERLNIQNYVLLGPWSYFLLDLARRGYPVIDTDQFFDSIRIQNSINFDELHEKWGKDIVVKAHVVRKSLELKYNTWVVDSDVIPLSSNSFLDSYDPANDLFLGKNLKLVFIRNSSPALKIWVDNVLDQVVSSVATLKTRGSIATEGNFVNLVEKLLEQKKSTFNRVEETDFSLNISFMDANQTSSRNGKKFAFWSPEMGSEQIQKRLEEFAMWVVDSDLSCNAVVCHPS</sequence>
<feature type="region of interest" description="Disordered" evidence="1">
    <location>
        <begin position="1"/>
        <end position="22"/>
    </location>
</feature>
<accession>A0ABS8VKJ4</accession>
<dbReference type="SUPFAM" id="SSF53448">
    <property type="entry name" value="Nucleotide-diphospho-sugar transferases"/>
    <property type="match status" value="1"/>
</dbReference>
<gene>
    <name evidence="3" type="ORF">HAX54_037930</name>
</gene>
<evidence type="ECO:0000256" key="2">
    <source>
        <dbReference type="SAM" id="Phobius"/>
    </source>
</evidence>
<dbReference type="PANTHER" id="PTHR33604">
    <property type="entry name" value="OSJNBA0004B13.7 PROTEIN"/>
    <property type="match status" value="1"/>
</dbReference>
<dbReference type="Proteomes" id="UP000823775">
    <property type="component" value="Unassembled WGS sequence"/>
</dbReference>
<keyword evidence="4" id="KW-1185">Reference proteome</keyword>
<dbReference type="InterPro" id="IPR029044">
    <property type="entry name" value="Nucleotide-diphossugar_trans"/>
</dbReference>
<keyword evidence="2" id="KW-0812">Transmembrane</keyword>
<evidence type="ECO:0000256" key="1">
    <source>
        <dbReference type="SAM" id="MobiDB-lite"/>
    </source>
</evidence>
<proteinExistence type="predicted"/>
<reference evidence="3 4" key="1">
    <citation type="journal article" date="2021" name="BMC Genomics">
        <title>Datura genome reveals duplications of psychoactive alkaloid biosynthetic genes and high mutation rate following tissue culture.</title>
        <authorList>
            <person name="Rajewski A."/>
            <person name="Carter-House D."/>
            <person name="Stajich J."/>
            <person name="Litt A."/>
        </authorList>
    </citation>
    <scope>NUCLEOTIDE SEQUENCE [LARGE SCALE GENOMIC DNA]</scope>
    <source>
        <strain evidence="3">AR-01</strain>
    </source>
</reference>
<evidence type="ECO:0000313" key="3">
    <source>
        <dbReference type="EMBL" id="MCE0480799.1"/>
    </source>
</evidence>
<dbReference type="Gene3D" id="3.90.550.10">
    <property type="entry name" value="Spore Coat Polysaccharide Biosynthesis Protein SpsA, Chain A"/>
    <property type="match status" value="1"/>
</dbReference>
<organism evidence="3 4">
    <name type="scientific">Datura stramonium</name>
    <name type="common">Jimsonweed</name>
    <name type="synonym">Common thornapple</name>
    <dbReference type="NCBI Taxonomy" id="4076"/>
    <lineage>
        <taxon>Eukaryota</taxon>
        <taxon>Viridiplantae</taxon>
        <taxon>Streptophyta</taxon>
        <taxon>Embryophyta</taxon>
        <taxon>Tracheophyta</taxon>
        <taxon>Spermatophyta</taxon>
        <taxon>Magnoliopsida</taxon>
        <taxon>eudicotyledons</taxon>
        <taxon>Gunneridae</taxon>
        <taxon>Pentapetalae</taxon>
        <taxon>asterids</taxon>
        <taxon>lamiids</taxon>
        <taxon>Solanales</taxon>
        <taxon>Solanaceae</taxon>
        <taxon>Solanoideae</taxon>
        <taxon>Datureae</taxon>
        <taxon>Datura</taxon>
    </lineage>
</organism>
<dbReference type="EMBL" id="JACEIK010005130">
    <property type="protein sequence ID" value="MCE0480799.1"/>
    <property type="molecule type" value="Genomic_DNA"/>
</dbReference>